<protein>
    <recommendedName>
        <fullName evidence="3">Trypsin-like peptidase domain-containing protein</fullName>
    </recommendedName>
</protein>
<name>A0A5C6YMD6_9FLAO</name>
<evidence type="ECO:0000313" key="2">
    <source>
        <dbReference type="Proteomes" id="UP000321945"/>
    </source>
</evidence>
<dbReference type="EMBL" id="VORU01000009">
    <property type="protein sequence ID" value="TXD68737.1"/>
    <property type="molecule type" value="Genomic_DNA"/>
</dbReference>
<gene>
    <name evidence="1" type="ORF">ESV24_11280</name>
</gene>
<dbReference type="RefSeq" id="WP_146743171.1">
    <property type="nucleotide sequence ID" value="NZ_CBCRZQ010000007.1"/>
</dbReference>
<proteinExistence type="predicted"/>
<accession>A0A5C6YMD6</accession>
<dbReference type="Proteomes" id="UP000321945">
    <property type="component" value="Unassembled WGS sequence"/>
</dbReference>
<sequence length="257" mass="29768">MKIIRSYTCMLLTNYTGYKVYGTGVFIQIEDNFLLVSASHVLDNFENLFIPIEEGKNLFKPGGISFINETSNSRNEDSVDIGFLKLDEESVKEILTTYKFLQDDDLAINHKFENQPFYTFLGFPQTFSKFSHSRNSFHSYPFFQFSTPIMESKYLKYDKSPNLNIITSYERKKSYNLKIKQFSVGPDLHGLSGCGLWFTNPMDILTQTEKPKLTAIMTDWPIKDRTKVIDTRIDVLTEVLRKKLNLKLPESNIISVK</sequence>
<dbReference type="OrthoDB" id="1247050at2"/>
<reference evidence="1 2" key="1">
    <citation type="submission" date="2019-08" db="EMBL/GenBank/DDBJ databases">
        <title>Genome of Aequorivita lipolytica Y10-2 (type strain).</title>
        <authorList>
            <person name="Bowman J.P."/>
        </authorList>
    </citation>
    <scope>NUCLEOTIDE SEQUENCE [LARGE SCALE GENOMIC DNA]</scope>
    <source>
        <strain evidence="1 2">Y10-2</strain>
    </source>
</reference>
<dbReference type="AlphaFoldDB" id="A0A5C6YMD6"/>
<evidence type="ECO:0000313" key="1">
    <source>
        <dbReference type="EMBL" id="TXD68737.1"/>
    </source>
</evidence>
<evidence type="ECO:0008006" key="3">
    <source>
        <dbReference type="Google" id="ProtNLM"/>
    </source>
</evidence>
<organism evidence="1 2">
    <name type="scientific">Aequorivita lipolytica</name>
    <dbReference type="NCBI Taxonomy" id="153267"/>
    <lineage>
        <taxon>Bacteria</taxon>
        <taxon>Pseudomonadati</taxon>
        <taxon>Bacteroidota</taxon>
        <taxon>Flavobacteriia</taxon>
        <taxon>Flavobacteriales</taxon>
        <taxon>Flavobacteriaceae</taxon>
        <taxon>Aequorivita</taxon>
    </lineage>
</organism>
<comment type="caution">
    <text evidence="1">The sequence shown here is derived from an EMBL/GenBank/DDBJ whole genome shotgun (WGS) entry which is preliminary data.</text>
</comment>
<keyword evidence="2" id="KW-1185">Reference proteome</keyword>